<comment type="caution">
    <text evidence="3">The sequence shown here is derived from an EMBL/GenBank/DDBJ whole genome shotgun (WGS) entry which is preliminary data.</text>
</comment>
<dbReference type="EMBL" id="MBLM01000163">
    <property type="protein sequence ID" value="OHV29419.1"/>
    <property type="molecule type" value="Genomic_DNA"/>
</dbReference>
<reference evidence="4" key="1">
    <citation type="submission" date="2016-07" db="EMBL/GenBank/DDBJ databases">
        <title>Sequence Frankia sp. strain CcI1.17.</title>
        <authorList>
            <person name="Ghodhbane-Gtari F."/>
            <person name="Swanson E."/>
            <person name="Gueddou A."/>
            <person name="Morris K."/>
            <person name="Hezbri K."/>
            <person name="Ktari A."/>
            <person name="Nouioui I."/>
            <person name="Abebe-Akele F."/>
            <person name="Simpson S."/>
            <person name="Thomas K."/>
            <person name="Gtari M."/>
            <person name="Tisa L.S."/>
            <person name="Hurst S."/>
        </authorList>
    </citation>
    <scope>NUCLEOTIDE SEQUENCE [LARGE SCALE GENOMIC DNA]</scope>
    <source>
        <strain evidence="4">Cc1.17</strain>
    </source>
</reference>
<keyword evidence="1" id="KW-0812">Transmembrane</keyword>
<dbReference type="AlphaFoldDB" id="A0A1S1Q764"/>
<dbReference type="PANTHER" id="PTHR34473:SF3">
    <property type="entry name" value="TRANSMEMBRANE PROTEIN-RELATED"/>
    <property type="match status" value="1"/>
</dbReference>
<accession>A0A1S1Q764</accession>
<keyword evidence="4" id="KW-1185">Reference proteome</keyword>
<evidence type="ECO:0000256" key="1">
    <source>
        <dbReference type="SAM" id="Phobius"/>
    </source>
</evidence>
<name>A0A1S1Q764_9ACTN</name>
<dbReference type="Proteomes" id="UP000179627">
    <property type="component" value="Unassembled WGS sequence"/>
</dbReference>
<dbReference type="InterPro" id="IPR005182">
    <property type="entry name" value="YdbS-like_PH"/>
</dbReference>
<dbReference type="PANTHER" id="PTHR34473">
    <property type="entry name" value="UPF0699 TRANSMEMBRANE PROTEIN YDBS"/>
    <property type="match status" value="1"/>
</dbReference>
<evidence type="ECO:0000259" key="2">
    <source>
        <dbReference type="Pfam" id="PF03703"/>
    </source>
</evidence>
<feature type="domain" description="YdbS-like PH" evidence="2">
    <location>
        <begin position="72"/>
        <end position="149"/>
    </location>
</feature>
<proteinExistence type="predicted"/>
<evidence type="ECO:0000313" key="3">
    <source>
        <dbReference type="EMBL" id="OHV29419.1"/>
    </source>
</evidence>
<dbReference type="Pfam" id="PF03703">
    <property type="entry name" value="bPH_2"/>
    <property type="match status" value="1"/>
</dbReference>
<evidence type="ECO:0000313" key="4">
    <source>
        <dbReference type="Proteomes" id="UP000179627"/>
    </source>
</evidence>
<keyword evidence="1" id="KW-0472">Membrane</keyword>
<keyword evidence="1" id="KW-1133">Transmembrane helix</keyword>
<sequence>MPDLWRVPPQAWRGLSPQLRRLRRLLLAAGALPAAALAALVGSTFLGPPGLLVAFAPLGAAVWAWHAIGRAWDAWRYAERDDDLLVQHGVLVRRLAVVPYGRMQLVDVTAGPLARRFGVAQVRLHTAAATTDVVIPGLAPDEAARLRDALAERGRDRAVGL</sequence>
<feature type="transmembrane region" description="Helical" evidence="1">
    <location>
        <begin position="51"/>
        <end position="68"/>
    </location>
</feature>
<dbReference type="OrthoDB" id="7364633at2"/>
<protein>
    <recommendedName>
        <fullName evidence="2">YdbS-like PH domain-containing protein</fullName>
    </recommendedName>
</protein>
<organism evidence="3 4">
    <name type="scientific">Parafrankia colletiae</name>
    <dbReference type="NCBI Taxonomy" id="573497"/>
    <lineage>
        <taxon>Bacteria</taxon>
        <taxon>Bacillati</taxon>
        <taxon>Actinomycetota</taxon>
        <taxon>Actinomycetes</taxon>
        <taxon>Frankiales</taxon>
        <taxon>Frankiaceae</taxon>
        <taxon>Parafrankia</taxon>
    </lineage>
</organism>
<feature type="transmembrane region" description="Helical" evidence="1">
    <location>
        <begin position="25"/>
        <end position="45"/>
    </location>
</feature>
<gene>
    <name evidence="3" type="ORF">CC117_07900</name>
</gene>